<accession>A0ABS7NA03</accession>
<dbReference type="Proteomes" id="UP000766609">
    <property type="component" value="Unassembled WGS sequence"/>
</dbReference>
<dbReference type="Gene3D" id="2.30.30.110">
    <property type="match status" value="1"/>
</dbReference>
<dbReference type="InterPro" id="IPR003477">
    <property type="entry name" value="PemK-like"/>
</dbReference>
<evidence type="ECO:0000313" key="1">
    <source>
        <dbReference type="EMBL" id="MBY5952806.1"/>
    </source>
</evidence>
<keyword evidence="2" id="KW-1185">Reference proteome</keyword>
<organism evidence="1 2">
    <name type="scientific">Algoriphagus marincola</name>
    <dbReference type="NCBI Taxonomy" id="264027"/>
    <lineage>
        <taxon>Bacteria</taxon>
        <taxon>Pseudomonadati</taxon>
        <taxon>Bacteroidota</taxon>
        <taxon>Cytophagia</taxon>
        <taxon>Cytophagales</taxon>
        <taxon>Cyclobacteriaceae</taxon>
        <taxon>Algoriphagus</taxon>
    </lineage>
</organism>
<evidence type="ECO:0000313" key="2">
    <source>
        <dbReference type="Proteomes" id="UP000766609"/>
    </source>
</evidence>
<comment type="caution">
    <text evidence="1">The sequence shown here is derived from an EMBL/GenBank/DDBJ whole genome shotgun (WGS) entry which is preliminary data.</text>
</comment>
<sequence>MVKGDIVLVPFPFTDLSGTKKRPALVLFARNLDVTVSFISTQLQWKEDSDLLLNPNPFNGLKKASLLRTSKIATLDKSLVIGRLGSLSISEVKMLNKKLLSLFELE</sequence>
<dbReference type="EMBL" id="JAHVHP010000003">
    <property type="protein sequence ID" value="MBY5952806.1"/>
    <property type="molecule type" value="Genomic_DNA"/>
</dbReference>
<reference evidence="1 2" key="1">
    <citation type="submission" date="2021-06" db="EMBL/GenBank/DDBJ databases">
        <title>44 bacteria genomes isolated from Dapeng, Shenzhen.</title>
        <authorList>
            <person name="Zheng W."/>
            <person name="Yu S."/>
            <person name="Huang Y."/>
        </authorList>
    </citation>
    <scope>NUCLEOTIDE SEQUENCE [LARGE SCALE GENOMIC DNA]</scope>
    <source>
        <strain evidence="1 2">DP5N14-6</strain>
    </source>
</reference>
<name>A0ABS7NA03_9BACT</name>
<dbReference type="Pfam" id="PF02452">
    <property type="entry name" value="PemK_toxin"/>
    <property type="match status" value="1"/>
</dbReference>
<dbReference type="RefSeq" id="WP_134202840.1">
    <property type="nucleotide sequence ID" value="NZ_JAHVHP010000003.1"/>
</dbReference>
<proteinExistence type="predicted"/>
<dbReference type="InterPro" id="IPR011067">
    <property type="entry name" value="Plasmid_toxin/cell-grow_inhib"/>
</dbReference>
<dbReference type="SUPFAM" id="SSF50118">
    <property type="entry name" value="Cell growth inhibitor/plasmid maintenance toxic component"/>
    <property type="match status" value="1"/>
</dbReference>
<gene>
    <name evidence="1" type="ORF">KUV23_17625</name>
</gene>
<protein>
    <submittedName>
        <fullName evidence="1">Type II toxin-antitoxin system PemK/MazF family toxin</fullName>
    </submittedName>
</protein>